<dbReference type="InterPro" id="IPR004236">
    <property type="entry name" value="Pept_S1_alpha_lytic"/>
</dbReference>
<gene>
    <name evidence="11" type="ORF">CLV40_11035</name>
</gene>
<feature type="domain" description="Peptidase S1A alpha-lytic prodomain" evidence="10">
    <location>
        <begin position="137"/>
        <end position="186"/>
    </location>
</feature>
<dbReference type="PIRSF" id="PIRSF001134">
    <property type="entry name" value="Streptogrisin"/>
    <property type="match status" value="1"/>
</dbReference>
<keyword evidence="7 9" id="KW-1015">Disulfide bond</keyword>
<keyword evidence="2" id="KW-0645">Protease</keyword>
<evidence type="ECO:0000256" key="3">
    <source>
        <dbReference type="ARBA" id="ARBA00022729"/>
    </source>
</evidence>
<dbReference type="Proteomes" id="UP000239203">
    <property type="component" value="Unassembled WGS sequence"/>
</dbReference>
<dbReference type="GO" id="GO:0006508">
    <property type="term" value="P:proteolysis"/>
    <property type="evidence" value="ECO:0007669"/>
    <property type="project" value="UniProtKB-KW"/>
</dbReference>
<keyword evidence="6" id="KW-0865">Zymogen</keyword>
<evidence type="ECO:0000256" key="2">
    <source>
        <dbReference type="ARBA" id="ARBA00022670"/>
    </source>
</evidence>
<feature type="active site" description="Charge relay system" evidence="8">
    <location>
        <position position="237"/>
    </location>
</feature>
<evidence type="ECO:0000259" key="10">
    <source>
        <dbReference type="Pfam" id="PF02983"/>
    </source>
</evidence>
<name>A0A2S6GMG9_9PSEU</name>
<dbReference type="InterPro" id="IPR009003">
    <property type="entry name" value="Peptidase_S1_PA"/>
</dbReference>
<dbReference type="GO" id="GO:0004252">
    <property type="term" value="F:serine-type endopeptidase activity"/>
    <property type="evidence" value="ECO:0007669"/>
    <property type="project" value="InterPro"/>
</dbReference>
<keyword evidence="12" id="KW-1185">Reference proteome</keyword>
<dbReference type="EMBL" id="PTIX01000010">
    <property type="protein sequence ID" value="PPK66331.1"/>
    <property type="molecule type" value="Genomic_DNA"/>
</dbReference>
<feature type="active site" description="Charge relay system" evidence="8">
    <location>
        <position position="265"/>
    </location>
</feature>
<evidence type="ECO:0000256" key="1">
    <source>
        <dbReference type="ARBA" id="ARBA00007664"/>
    </source>
</evidence>
<reference evidence="11 12" key="1">
    <citation type="submission" date="2018-02" db="EMBL/GenBank/DDBJ databases">
        <title>Genomic Encyclopedia of Archaeal and Bacterial Type Strains, Phase II (KMG-II): from individual species to whole genera.</title>
        <authorList>
            <person name="Goeker M."/>
        </authorList>
    </citation>
    <scope>NUCLEOTIDE SEQUENCE [LARGE SCALE GENOMIC DNA]</scope>
    <source>
        <strain evidence="11 12">YU 961-1</strain>
    </source>
</reference>
<dbReference type="Gene3D" id="3.30.300.50">
    <property type="match status" value="2"/>
</dbReference>
<dbReference type="InterPro" id="IPR001316">
    <property type="entry name" value="Pept_S1A_streptogrisin"/>
</dbReference>
<dbReference type="InterPro" id="IPR043504">
    <property type="entry name" value="Peptidase_S1_PA_chymotrypsin"/>
</dbReference>
<dbReference type="CDD" id="cd21112">
    <property type="entry name" value="alphaLP-like"/>
    <property type="match status" value="1"/>
</dbReference>
<dbReference type="Pfam" id="PF02983">
    <property type="entry name" value="Pro_Al_protease"/>
    <property type="match status" value="1"/>
</dbReference>
<protein>
    <submittedName>
        <fullName evidence="11">Streptogrisin C</fullName>
    </submittedName>
</protein>
<sequence length="393" mass="39556">MGAAATSLQSSTDGDNLVKRSLVVAALLTASAAAVASLPAWAGQEAAPAPAAADAVAPELLSAMERDLGLSRDAAIARLGSEKAATELETSLRGSLGDTFGGAYYDAASAKLVVGVTDAARAESVRAQGGSATLVKHSAAELDRVADTLNARTAPAGVTGWYVDVQRNTVTLTAAKGATEAATKYASTISSAISVVESTEAPRTLADVRGGDAYYIGSGSRCSIGFSVQGGFVSAGHCGNTGASTTGSNRQAQGTFAGSSFPGNDYSWVRTNAQWTPRGVVNRYSGSQTVAVKGSQESAVGASICRSGSTTGWKCGTVQSKNQSVNYPQGTVSDLTRTNACAEPGDSGGSWLSGNQAQGVTSGGSGNCSSGGTTYFQPIGEILSVYRLTLVTS</sequence>
<feature type="disulfide bond" evidence="9">
    <location>
        <begin position="305"/>
        <end position="315"/>
    </location>
</feature>
<dbReference type="OrthoDB" id="8781117at2"/>
<evidence type="ECO:0000256" key="4">
    <source>
        <dbReference type="ARBA" id="ARBA00022801"/>
    </source>
</evidence>
<evidence type="ECO:0000313" key="11">
    <source>
        <dbReference type="EMBL" id="PPK66331.1"/>
    </source>
</evidence>
<dbReference type="GO" id="GO:0005576">
    <property type="term" value="C:extracellular region"/>
    <property type="evidence" value="ECO:0007669"/>
    <property type="project" value="InterPro"/>
</dbReference>
<dbReference type="AlphaFoldDB" id="A0A2S6GMG9"/>
<dbReference type="PRINTS" id="PR00861">
    <property type="entry name" value="ALYTICPTASE"/>
</dbReference>
<organism evidence="11 12">
    <name type="scientific">Actinokineospora auranticolor</name>
    <dbReference type="NCBI Taxonomy" id="155976"/>
    <lineage>
        <taxon>Bacteria</taxon>
        <taxon>Bacillati</taxon>
        <taxon>Actinomycetota</taxon>
        <taxon>Actinomycetes</taxon>
        <taxon>Pseudonocardiales</taxon>
        <taxon>Pseudonocardiaceae</taxon>
        <taxon>Actinokineospora</taxon>
    </lineage>
</organism>
<evidence type="ECO:0000256" key="9">
    <source>
        <dbReference type="PIRSR" id="PIRSR001134-2"/>
    </source>
</evidence>
<evidence type="ECO:0000256" key="8">
    <source>
        <dbReference type="PIRSR" id="PIRSR001134-1"/>
    </source>
</evidence>
<evidence type="ECO:0000313" key="12">
    <source>
        <dbReference type="Proteomes" id="UP000239203"/>
    </source>
</evidence>
<keyword evidence="5" id="KW-0720">Serine protease</keyword>
<comment type="similarity">
    <text evidence="1">Belongs to the peptidase S1 family.</text>
</comment>
<accession>A0A2S6GMG9</accession>
<evidence type="ECO:0000256" key="6">
    <source>
        <dbReference type="ARBA" id="ARBA00023145"/>
    </source>
</evidence>
<dbReference type="Gene3D" id="2.40.10.10">
    <property type="entry name" value="Trypsin-like serine proteases"/>
    <property type="match status" value="2"/>
</dbReference>
<proteinExistence type="inferred from homology"/>
<feature type="disulfide bond" evidence="9">
    <location>
        <begin position="222"/>
        <end position="238"/>
    </location>
</feature>
<evidence type="ECO:0000256" key="7">
    <source>
        <dbReference type="ARBA" id="ARBA00023157"/>
    </source>
</evidence>
<keyword evidence="3" id="KW-0732">Signal</keyword>
<keyword evidence="4" id="KW-0378">Hydrolase</keyword>
<feature type="disulfide bond" evidence="9">
    <location>
        <begin position="341"/>
        <end position="368"/>
    </location>
</feature>
<evidence type="ECO:0000256" key="5">
    <source>
        <dbReference type="ARBA" id="ARBA00022825"/>
    </source>
</evidence>
<comment type="caution">
    <text evidence="11">The sequence shown here is derived from an EMBL/GenBank/DDBJ whole genome shotgun (WGS) entry which is preliminary data.</text>
</comment>
<dbReference type="InterPro" id="IPR035070">
    <property type="entry name" value="Streptogrisin_prodomain"/>
</dbReference>
<feature type="active site" description="Charge relay system" evidence="8">
    <location>
        <position position="347"/>
    </location>
</feature>
<dbReference type="SUPFAM" id="SSF50494">
    <property type="entry name" value="Trypsin-like serine proteases"/>
    <property type="match status" value="1"/>
</dbReference>